<dbReference type="HOGENOM" id="CLU_745170_0_0_2"/>
<dbReference type="RefSeq" id="WP_011867872.1">
    <property type="nucleotide sequence ID" value="NC_009135.1"/>
</dbReference>
<evidence type="ECO:0008006" key="4">
    <source>
        <dbReference type="Google" id="ProtNLM"/>
    </source>
</evidence>
<evidence type="ECO:0000313" key="2">
    <source>
        <dbReference type="EMBL" id="ABO34411.1"/>
    </source>
</evidence>
<name>A4FW40_METM5</name>
<dbReference type="Pfam" id="PF14262">
    <property type="entry name" value="Cthe_2159"/>
    <property type="match status" value="1"/>
</dbReference>
<organism evidence="2 3">
    <name type="scientific">Methanococcus maripaludis (strain C5 / ATCC BAA-1333)</name>
    <dbReference type="NCBI Taxonomy" id="402880"/>
    <lineage>
        <taxon>Archaea</taxon>
        <taxon>Methanobacteriati</taxon>
        <taxon>Methanobacteriota</taxon>
        <taxon>Methanomada group</taxon>
        <taxon>Methanococci</taxon>
        <taxon>Methanococcales</taxon>
        <taxon>Methanococcaceae</taxon>
        <taxon>Methanococcus</taxon>
    </lineage>
</organism>
<evidence type="ECO:0000313" key="3">
    <source>
        <dbReference type="Proteomes" id="UP000000253"/>
    </source>
</evidence>
<sequence length="371" mass="38186">MKSKISIFLVLLSLVLLQQGFAASNIDLGSYSGGETVSISEAGDYEISGSLIGGGIVVNCEGSAVNLILNGVTISSVDTACIYGEDLETLTITLLEGTTSNLGNDGETDYDGVIYSNSDIIVEGEGKLIVEGNAEEGISTEDKDITINGGTIVITAVDDGINAGGDNGGLISINGGNIYVNAEGDGIDSNGDLEINGGTLFVVGSTSADDSALDSDGTLAINGGTVVALGNGMLQSPDSDSLQDFLAVNVDTIDAGNIIALVDANGEKIVSFATTEKSFSTIVISSAFLDSDNYKLYKNCENTGSLVNGIYTGGVLTLGDELSVSESSSNMGGPGNIGEPREIPSDTESEEDEDVGFFEKIFNFLLGWLYD</sequence>
<gene>
    <name evidence="2" type="ordered locus">MmarC5_0094</name>
</gene>
<proteinExistence type="predicted"/>
<dbReference type="Proteomes" id="UP000000253">
    <property type="component" value="Chromosome"/>
</dbReference>
<dbReference type="AlphaFoldDB" id="A4FW40"/>
<protein>
    <recommendedName>
        <fullName evidence="4">Carbohydrate-binding domain-containing protein</fullName>
    </recommendedName>
</protein>
<dbReference type="InterPro" id="IPR025584">
    <property type="entry name" value="Cthe_2159"/>
</dbReference>
<dbReference type="EMBL" id="CP000609">
    <property type="protein sequence ID" value="ABO34411.1"/>
    <property type="molecule type" value="Genomic_DNA"/>
</dbReference>
<evidence type="ECO:0000256" key="1">
    <source>
        <dbReference type="SAM" id="MobiDB-lite"/>
    </source>
</evidence>
<accession>A4FW40</accession>
<dbReference type="STRING" id="402880.MmarC5_0094"/>
<feature type="region of interest" description="Disordered" evidence="1">
    <location>
        <begin position="324"/>
        <end position="353"/>
    </location>
</feature>
<dbReference type="GeneID" id="4928720"/>
<dbReference type="eggNOG" id="arCOG08054">
    <property type="taxonomic scope" value="Archaea"/>
</dbReference>
<reference evidence="2 3" key="1">
    <citation type="submission" date="2007-03" db="EMBL/GenBank/DDBJ databases">
        <title>Complete sequence of chromosome of Methanococcus maripaludis C5.</title>
        <authorList>
            <consortium name="US DOE Joint Genome Institute"/>
            <person name="Copeland A."/>
            <person name="Lucas S."/>
            <person name="Lapidus A."/>
            <person name="Barry K."/>
            <person name="Glavina del Rio T."/>
            <person name="Dalin E."/>
            <person name="Tice H."/>
            <person name="Pitluck S."/>
            <person name="Chertkov O."/>
            <person name="Brettin T."/>
            <person name="Bruce D."/>
            <person name="Han C."/>
            <person name="Detter J.C."/>
            <person name="Schmutz J."/>
            <person name="Larimer F."/>
            <person name="Land M."/>
            <person name="Hauser L."/>
            <person name="Kyrpides N."/>
            <person name="Mikhailova N."/>
            <person name="Sieprawska-Lupa M."/>
            <person name="Whitman W.B."/>
            <person name="Richardson P."/>
        </authorList>
    </citation>
    <scope>NUCLEOTIDE SEQUENCE [LARGE SCALE GENOMIC DNA]</scope>
    <source>
        <strain evidence="3">C5 / ATCC BAA-1333</strain>
    </source>
</reference>
<dbReference type="KEGG" id="mmq:MmarC5_0094"/>